<organism evidence="3 4">
    <name type="scientific">Steinernema hermaphroditum</name>
    <dbReference type="NCBI Taxonomy" id="289476"/>
    <lineage>
        <taxon>Eukaryota</taxon>
        <taxon>Metazoa</taxon>
        <taxon>Ecdysozoa</taxon>
        <taxon>Nematoda</taxon>
        <taxon>Chromadorea</taxon>
        <taxon>Rhabditida</taxon>
        <taxon>Tylenchina</taxon>
        <taxon>Panagrolaimomorpha</taxon>
        <taxon>Strongyloidoidea</taxon>
        <taxon>Steinernematidae</taxon>
        <taxon>Steinernema</taxon>
    </lineage>
</organism>
<accession>A0AA39HZM8</accession>
<feature type="compositionally biased region" description="Acidic residues" evidence="1">
    <location>
        <begin position="144"/>
        <end position="156"/>
    </location>
</feature>
<feature type="compositionally biased region" description="Basic and acidic residues" evidence="1">
    <location>
        <begin position="130"/>
        <end position="143"/>
    </location>
</feature>
<evidence type="ECO:0000313" key="4">
    <source>
        <dbReference type="Proteomes" id="UP001175271"/>
    </source>
</evidence>
<evidence type="ECO:0000313" key="3">
    <source>
        <dbReference type="EMBL" id="KAK0413878.1"/>
    </source>
</evidence>
<protein>
    <recommendedName>
        <fullName evidence="5">Apple domain-containing protein</fullName>
    </recommendedName>
</protein>
<name>A0AA39HZM8_9BILA</name>
<evidence type="ECO:0008006" key="5">
    <source>
        <dbReference type="Google" id="ProtNLM"/>
    </source>
</evidence>
<feature type="region of interest" description="Disordered" evidence="1">
    <location>
        <begin position="123"/>
        <end position="156"/>
    </location>
</feature>
<feature type="signal peptide" evidence="2">
    <location>
        <begin position="1"/>
        <end position="18"/>
    </location>
</feature>
<dbReference type="EMBL" id="JAUCMV010000003">
    <property type="protein sequence ID" value="KAK0413878.1"/>
    <property type="molecule type" value="Genomic_DNA"/>
</dbReference>
<gene>
    <name evidence="3" type="ORF">QR680_007041</name>
</gene>
<sequence>MWQRPVVVFSLFCLLCTALTTKHHYRWSQHHTLEVTEKNQLAANKKKANATECMIWCASEDGCMGGVFIGAHSECHLLSEAPQIAYKNILSSATSFVKVLNAKESCKMSFENVVKNWASLNHNSSNAAPEQKHDAEQDHNDKQDFEEEDLLDTMTN</sequence>
<dbReference type="Proteomes" id="UP001175271">
    <property type="component" value="Unassembled WGS sequence"/>
</dbReference>
<reference evidence="3" key="1">
    <citation type="submission" date="2023-06" db="EMBL/GenBank/DDBJ databases">
        <title>Genomic analysis of the entomopathogenic nematode Steinernema hermaphroditum.</title>
        <authorList>
            <person name="Schwarz E.M."/>
            <person name="Heppert J.K."/>
            <person name="Baniya A."/>
            <person name="Schwartz H.T."/>
            <person name="Tan C.-H."/>
            <person name="Antoshechkin I."/>
            <person name="Sternberg P.W."/>
            <person name="Goodrich-Blair H."/>
            <person name="Dillman A.R."/>
        </authorList>
    </citation>
    <scope>NUCLEOTIDE SEQUENCE</scope>
    <source>
        <strain evidence="3">PS9179</strain>
        <tissue evidence="3">Whole animal</tissue>
    </source>
</reference>
<dbReference type="AlphaFoldDB" id="A0AA39HZM8"/>
<evidence type="ECO:0000256" key="1">
    <source>
        <dbReference type="SAM" id="MobiDB-lite"/>
    </source>
</evidence>
<dbReference type="Gene3D" id="3.50.4.10">
    <property type="entry name" value="Hepatocyte Growth Factor"/>
    <property type="match status" value="1"/>
</dbReference>
<evidence type="ECO:0000256" key="2">
    <source>
        <dbReference type="SAM" id="SignalP"/>
    </source>
</evidence>
<keyword evidence="4" id="KW-1185">Reference proteome</keyword>
<comment type="caution">
    <text evidence="3">The sequence shown here is derived from an EMBL/GenBank/DDBJ whole genome shotgun (WGS) entry which is preliminary data.</text>
</comment>
<feature type="chain" id="PRO_5041224746" description="Apple domain-containing protein" evidence="2">
    <location>
        <begin position="19"/>
        <end position="156"/>
    </location>
</feature>
<proteinExistence type="predicted"/>
<keyword evidence="2" id="KW-0732">Signal</keyword>